<dbReference type="Gene3D" id="1.10.10.10">
    <property type="entry name" value="Winged helix-like DNA-binding domain superfamily/Winged helix DNA-binding domain"/>
    <property type="match status" value="1"/>
</dbReference>
<dbReference type="CDD" id="cd06170">
    <property type="entry name" value="LuxR_C_like"/>
    <property type="match status" value="1"/>
</dbReference>
<reference evidence="4 5" key="1">
    <citation type="submission" date="2022-06" db="EMBL/GenBank/DDBJ databases">
        <title>Genomic Encyclopedia of Archaeal and Bacterial Type Strains, Phase II (KMG-II): from individual species to whole genera.</title>
        <authorList>
            <person name="Goeker M."/>
        </authorList>
    </citation>
    <scope>NUCLEOTIDE SEQUENCE [LARGE SCALE GENOMIC DNA]</scope>
    <source>
        <strain evidence="4 5">DSM 40477</strain>
    </source>
</reference>
<dbReference type="SMART" id="SM00421">
    <property type="entry name" value="HTH_LUXR"/>
    <property type="match status" value="1"/>
</dbReference>
<dbReference type="InterPro" id="IPR036388">
    <property type="entry name" value="WH-like_DNA-bd_sf"/>
</dbReference>
<keyword evidence="5" id="KW-1185">Reference proteome</keyword>
<dbReference type="InterPro" id="IPR039420">
    <property type="entry name" value="WalR-like"/>
</dbReference>
<evidence type="ECO:0000313" key="4">
    <source>
        <dbReference type="EMBL" id="MCP2256360.1"/>
    </source>
</evidence>
<protein>
    <submittedName>
        <fullName evidence="4">Regulatory protein, luxR family</fullName>
    </submittedName>
</protein>
<name>A0ABT1HLH5_STRSD</name>
<evidence type="ECO:0000259" key="3">
    <source>
        <dbReference type="PROSITE" id="PS50043"/>
    </source>
</evidence>
<dbReference type="Proteomes" id="UP001205311">
    <property type="component" value="Unassembled WGS sequence"/>
</dbReference>
<dbReference type="PROSITE" id="PS50043">
    <property type="entry name" value="HTH_LUXR_2"/>
    <property type="match status" value="1"/>
</dbReference>
<comment type="caution">
    <text evidence="4">The sequence shown here is derived from an EMBL/GenBank/DDBJ whole genome shotgun (WGS) entry which is preliminary data.</text>
</comment>
<feature type="compositionally biased region" description="Basic and acidic residues" evidence="2">
    <location>
        <begin position="47"/>
        <end position="57"/>
    </location>
</feature>
<organism evidence="4 5">
    <name type="scientific">Streptoalloteichus tenebrarius (strain ATCC 17920 / DSM 40477 / JCM 4838 / CBS 697.72 / NBRC 16177 / NCIMB 11028 / NRRL B-12390 / A12253. 1 / ISP 5477)</name>
    <name type="common">Streptomyces tenebrarius</name>
    <dbReference type="NCBI Taxonomy" id="1933"/>
    <lineage>
        <taxon>Bacteria</taxon>
        <taxon>Bacillati</taxon>
        <taxon>Actinomycetota</taxon>
        <taxon>Actinomycetes</taxon>
        <taxon>Pseudonocardiales</taxon>
        <taxon>Pseudonocardiaceae</taxon>
        <taxon>Streptoalloteichus</taxon>
    </lineage>
</organism>
<gene>
    <name evidence="4" type="ORF">LX15_000043</name>
</gene>
<dbReference type="Pfam" id="PF00196">
    <property type="entry name" value="GerE"/>
    <property type="match status" value="1"/>
</dbReference>
<sequence length="186" mass="20310">MSLKPQKEGDLSAALKTIDDILAHFQVVGDLAREARSRLTTLQEQAPAERAERRVARQEPTSSSSAAAGVPDVHEVPNVPNVTAVSNLASLSNVVYPELRSARSSIRLTPRQRQVLELLVQGASNRRISRTLHIAEQTVKAHLHMVYRKLGVADRTEAVVTAIRASLVPEHLLSDQPPPPCREVAS</sequence>
<dbReference type="InterPro" id="IPR016032">
    <property type="entry name" value="Sig_transdc_resp-reg_C-effctor"/>
</dbReference>
<evidence type="ECO:0000256" key="2">
    <source>
        <dbReference type="SAM" id="MobiDB-lite"/>
    </source>
</evidence>
<dbReference type="EMBL" id="JAMTCP010000001">
    <property type="protein sequence ID" value="MCP2256360.1"/>
    <property type="molecule type" value="Genomic_DNA"/>
</dbReference>
<dbReference type="RefSeq" id="WP_253667364.1">
    <property type="nucleotide sequence ID" value="NZ_JAMTCP010000001.1"/>
</dbReference>
<dbReference type="PANTHER" id="PTHR43214:SF43">
    <property type="entry name" value="TWO-COMPONENT RESPONSE REGULATOR"/>
    <property type="match status" value="1"/>
</dbReference>
<dbReference type="SUPFAM" id="SSF46894">
    <property type="entry name" value="C-terminal effector domain of the bipartite response regulators"/>
    <property type="match status" value="1"/>
</dbReference>
<evidence type="ECO:0000256" key="1">
    <source>
        <dbReference type="ARBA" id="ARBA00023125"/>
    </source>
</evidence>
<feature type="domain" description="HTH luxR-type" evidence="3">
    <location>
        <begin position="101"/>
        <end position="166"/>
    </location>
</feature>
<proteinExistence type="predicted"/>
<dbReference type="InterPro" id="IPR000792">
    <property type="entry name" value="Tscrpt_reg_LuxR_C"/>
</dbReference>
<dbReference type="PANTHER" id="PTHR43214">
    <property type="entry name" value="TWO-COMPONENT RESPONSE REGULATOR"/>
    <property type="match status" value="1"/>
</dbReference>
<evidence type="ECO:0000313" key="5">
    <source>
        <dbReference type="Proteomes" id="UP001205311"/>
    </source>
</evidence>
<keyword evidence="1" id="KW-0238">DNA-binding</keyword>
<feature type="region of interest" description="Disordered" evidence="2">
    <location>
        <begin position="40"/>
        <end position="74"/>
    </location>
</feature>
<accession>A0ABT1HLH5</accession>
<dbReference type="PRINTS" id="PR00038">
    <property type="entry name" value="HTHLUXR"/>
</dbReference>